<gene>
    <name evidence="6" type="ORF">H8S64_14990</name>
</gene>
<evidence type="ECO:0000313" key="6">
    <source>
        <dbReference type="EMBL" id="MBC5622404.1"/>
    </source>
</evidence>
<keyword evidence="4" id="KW-0961">Cell wall biogenesis/degradation</keyword>
<dbReference type="Proteomes" id="UP000646484">
    <property type="component" value="Unassembled WGS sequence"/>
</dbReference>
<evidence type="ECO:0000256" key="2">
    <source>
        <dbReference type="ARBA" id="ARBA00011901"/>
    </source>
</evidence>
<sequence length="193" mass="21835">MTFSIFNSQFSIVNDRLVGHGVIYLDCVKNTRAIVGPDMIILHYTAGSNCMSSAHYLTRPDVAASAHLVIGRAGEVVQLVPFNIEAWHAGRSWYAGREELNHYSIGIELDNLGQLRMEGGKFVAECGREVPFKEVYTDDSGRELTYWHKYTRVQMDVLREVCRLLKKRYPIKYVVGHSDVTARKVDPGPALQF</sequence>
<dbReference type="InterPro" id="IPR051206">
    <property type="entry name" value="NAMLAA_amidase_2"/>
</dbReference>
<dbReference type="PANTHER" id="PTHR30417">
    <property type="entry name" value="N-ACETYLMURAMOYL-L-ALANINE AMIDASE AMID"/>
    <property type="match status" value="1"/>
</dbReference>
<dbReference type="SUPFAM" id="SSF55846">
    <property type="entry name" value="N-acetylmuramoyl-L-alanine amidase-like"/>
    <property type="match status" value="1"/>
</dbReference>
<dbReference type="Gene3D" id="3.40.80.10">
    <property type="entry name" value="Peptidoglycan recognition protein-like"/>
    <property type="match status" value="1"/>
</dbReference>
<dbReference type="InterPro" id="IPR036505">
    <property type="entry name" value="Amidase/PGRP_sf"/>
</dbReference>
<evidence type="ECO:0000256" key="4">
    <source>
        <dbReference type="ARBA" id="ARBA00023316"/>
    </source>
</evidence>
<dbReference type="EC" id="3.5.1.28" evidence="2"/>
<dbReference type="SMART" id="SM00644">
    <property type="entry name" value="Ami_2"/>
    <property type="match status" value="1"/>
</dbReference>
<dbReference type="Pfam" id="PF01510">
    <property type="entry name" value="Amidase_2"/>
    <property type="match status" value="1"/>
</dbReference>
<evidence type="ECO:0000259" key="5">
    <source>
        <dbReference type="SMART" id="SM00644"/>
    </source>
</evidence>
<proteinExistence type="predicted"/>
<keyword evidence="7" id="KW-1185">Reference proteome</keyword>
<comment type="catalytic activity">
    <reaction evidence="1">
        <text>Hydrolyzes the link between N-acetylmuramoyl residues and L-amino acid residues in certain cell-wall glycopeptides.</text>
        <dbReference type="EC" id="3.5.1.28"/>
    </reaction>
</comment>
<evidence type="ECO:0000256" key="3">
    <source>
        <dbReference type="ARBA" id="ARBA00022801"/>
    </source>
</evidence>
<name>A0ABR7D3A3_9BACT</name>
<reference evidence="6 7" key="1">
    <citation type="submission" date="2020-08" db="EMBL/GenBank/DDBJ databases">
        <title>Genome public.</title>
        <authorList>
            <person name="Liu C."/>
            <person name="Sun Q."/>
        </authorList>
    </citation>
    <scope>NUCLEOTIDE SEQUENCE [LARGE SCALE GENOMIC DNA]</scope>
    <source>
        <strain evidence="6 7">NSJ-56</strain>
    </source>
</reference>
<dbReference type="EMBL" id="JACOOH010000006">
    <property type="protein sequence ID" value="MBC5622404.1"/>
    <property type="molecule type" value="Genomic_DNA"/>
</dbReference>
<dbReference type="CDD" id="cd06583">
    <property type="entry name" value="PGRP"/>
    <property type="match status" value="1"/>
</dbReference>
<keyword evidence="3" id="KW-0378">Hydrolase</keyword>
<organism evidence="6 7">
    <name type="scientific">Butyricimonas hominis</name>
    <dbReference type="NCBI Taxonomy" id="2763032"/>
    <lineage>
        <taxon>Bacteria</taxon>
        <taxon>Pseudomonadati</taxon>
        <taxon>Bacteroidota</taxon>
        <taxon>Bacteroidia</taxon>
        <taxon>Bacteroidales</taxon>
        <taxon>Odoribacteraceae</taxon>
        <taxon>Butyricimonas</taxon>
    </lineage>
</organism>
<dbReference type="RefSeq" id="WP_186977068.1">
    <property type="nucleotide sequence ID" value="NZ_JACOOH010000006.1"/>
</dbReference>
<accession>A0ABR7D3A3</accession>
<evidence type="ECO:0000313" key="7">
    <source>
        <dbReference type="Proteomes" id="UP000646484"/>
    </source>
</evidence>
<comment type="caution">
    <text evidence="6">The sequence shown here is derived from an EMBL/GenBank/DDBJ whole genome shotgun (WGS) entry which is preliminary data.</text>
</comment>
<feature type="domain" description="N-acetylmuramoyl-L-alanine amidase" evidence="5">
    <location>
        <begin position="26"/>
        <end position="188"/>
    </location>
</feature>
<protein>
    <recommendedName>
        <fullName evidence="2">N-acetylmuramoyl-L-alanine amidase</fullName>
        <ecNumber evidence="2">3.5.1.28</ecNumber>
    </recommendedName>
</protein>
<dbReference type="InterPro" id="IPR002502">
    <property type="entry name" value="Amidase_domain"/>
</dbReference>
<evidence type="ECO:0000256" key="1">
    <source>
        <dbReference type="ARBA" id="ARBA00001561"/>
    </source>
</evidence>
<dbReference type="PANTHER" id="PTHR30417:SF1">
    <property type="entry name" value="N-ACETYLMURAMOYL-L-ALANINE AMIDASE AMID"/>
    <property type="match status" value="1"/>
</dbReference>